<comment type="similarity">
    <text evidence="2">Belongs to the papillomaviridae E8^E2C protein family.</text>
</comment>
<keyword evidence="4 12" id="KW-0244">Early protein</keyword>
<dbReference type="InterPro" id="IPR012677">
    <property type="entry name" value="Nucleotide-bd_a/b_plait_sf"/>
</dbReference>
<evidence type="ECO:0000313" key="17">
    <source>
        <dbReference type="Proteomes" id="UP000127392"/>
    </source>
</evidence>
<evidence type="ECO:0000256" key="5">
    <source>
        <dbReference type="ARBA" id="ARBA00022553"/>
    </source>
</evidence>
<dbReference type="RefSeq" id="YP_007349385.1">
    <property type="nucleotide sequence ID" value="NC_020084.1"/>
</dbReference>
<dbReference type="SUPFAM" id="SSF54957">
    <property type="entry name" value="Viral DNA-binding domain"/>
    <property type="match status" value="1"/>
</dbReference>
<comment type="subunit">
    <text evidence="12">Binds DNA as homodimer. Interacts with protein E1; this interaction greatly increases E1 DNA-binding activity. Interacts with protein L1; this interaction enhances E2-dependent replication and transcription activation. Interacts with protein L2; this interaction inhibits E2 transcriptional activity but not DNA replication function E2. Interacts with protein E7; this interaction inhibits E7 oncogenic activity. Interacts with host TAF1; this interaction modulates E2-dependent transcriptional regulation. Interacts with host BRD4; this interaction mediates E2 transcriptional activation function. Additionally, the interaction with host BRD4 on mitotic chromosomes mediates tethering of the viral genome. Interacts with host TOPBP1; this interaction is required for optimal viral DNA replication.</text>
</comment>
<dbReference type="GO" id="GO:0006275">
    <property type="term" value="P:regulation of DNA replication"/>
    <property type="evidence" value="ECO:0007669"/>
    <property type="project" value="UniProtKB-UniRule"/>
</dbReference>
<evidence type="ECO:0000256" key="9">
    <source>
        <dbReference type="ARBA" id="ARBA00023125"/>
    </source>
</evidence>
<evidence type="ECO:0000259" key="15">
    <source>
        <dbReference type="Pfam" id="PF00511"/>
    </source>
</evidence>
<dbReference type="GO" id="GO:0006260">
    <property type="term" value="P:DNA replication"/>
    <property type="evidence" value="ECO:0007669"/>
    <property type="project" value="UniProtKB-KW"/>
</dbReference>
<dbReference type="InterPro" id="IPR000427">
    <property type="entry name" value="Papillomavirus_E2_C"/>
</dbReference>
<dbReference type="KEGG" id="vg:14515924"/>
<dbReference type="Pfam" id="PF00508">
    <property type="entry name" value="PPV_E2_N"/>
    <property type="match status" value="1"/>
</dbReference>
<feature type="region of interest" description="Disordered" evidence="13">
    <location>
        <begin position="196"/>
        <end position="328"/>
    </location>
</feature>
<dbReference type="GO" id="GO:0003700">
    <property type="term" value="F:DNA-binding transcription factor activity"/>
    <property type="evidence" value="ECO:0007669"/>
    <property type="project" value="UniProtKB-UniRule"/>
</dbReference>
<dbReference type="InterPro" id="IPR036050">
    <property type="entry name" value="Regulatory_protein_E2_N"/>
</dbReference>
<evidence type="ECO:0000256" key="12">
    <source>
        <dbReference type="HAMAP-Rule" id="MF_04001"/>
    </source>
</evidence>
<keyword evidence="3 12" id="KW-0678">Repressor</keyword>
<dbReference type="OrthoDB" id="15886at10239"/>
<dbReference type="InterPro" id="IPR033668">
    <property type="entry name" value="Reg_prot_E2"/>
</dbReference>
<dbReference type="Gene3D" id="2.170.200.10">
    <property type="entry name" value="Papillomavirus E2 early protein domain"/>
    <property type="match status" value="1"/>
</dbReference>
<keyword evidence="5 12" id="KW-0597">Phosphoprotein</keyword>
<dbReference type="InterPro" id="IPR035975">
    <property type="entry name" value="E2/EBNA1_C_sf"/>
</dbReference>
<evidence type="ECO:0000256" key="10">
    <source>
        <dbReference type="ARBA" id="ARBA00023159"/>
    </source>
</evidence>
<dbReference type="Gene3D" id="1.10.287.30">
    <property type="entry name" value="E2 (early) protein, N terminal domain, subdomain 1"/>
    <property type="match status" value="1"/>
</dbReference>
<evidence type="ECO:0000256" key="6">
    <source>
        <dbReference type="ARBA" id="ARBA00022562"/>
    </source>
</evidence>
<evidence type="ECO:0000256" key="7">
    <source>
        <dbReference type="ARBA" id="ARBA00022705"/>
    </source>
</evidence>
<comment type="function">
    <text evidence="12">Plays a role in the initiation of viral DNA replication. A dimer of E2 interacts with a dimer of E1 in order to improve specificity of E1 DNA binding activity. Once the complex recognizes and binds DNA at specific sites, the E2 dimer is removed from DNA. E2 also regulates viral transcription through binding to the E2RE response element (5'-ACCNNNNNNGGT-3') present in multiple copies in the regulatory regions of the viral genome. Activates or represses transcription depending on E2RE's position with regards to proximal promoter elements including the TATA-box. Repression occurs by sterically hindering the assembly of the transcription initiation complex.</text>
</comment>
<dbReference type="Pfam" id="PF00511">
    <property type="entry name" value="PPV_E2_C"/>
    <property type="match status" value="1"/>
</dbReference>
<evidence type="ECO:0000256" key="1">
    <source>
        <dbReference type="ARBA" id="ARBA00004147"/>
    </source>
</evidence>
<proteinExistence type="inferred from homology"/>
<evidence type="ECO:0000256" key="13">
    <source>
        <dbReference type="SAM" id="MobiDB-lite"/>
    </source>
</evidence>
<dbReference type="Gene3D" id="3.30.70.330">
    <property type="match status" value="1"/>
</dbReference>
<keyword evidence="9 12" id="KW-0238">DNA-binding</keyword>
<organism evidence="16 17">
    <name type="scientific">Equus caballus papillomavirus 5</name>
    <dbReference type="NCBI Taxonomy" id="1235429"/>
    <lineage>
        <taxon>Viruses</taxon>
        <taxon>Monodnaviria</taxon>
        <taxon>Shotokuvirae</taxon>
        <taxon>Cossaviricota</taxon>
        <taxon>Papovaviricetes</taxon>
        <taxon>Zurhausenvirales</taxon>
        <taxon>Papillomaviridae</taxon>
        <taxon>Firstpapillomavirinae</taxon>
        <taxon>Dyoiotapapillomavirus</taxon>
        <taxon>Dyoiotapapillomavirus 2</taxon>
    </lineage>
</organism>
<feature type="compositionally biased region" description="Low complexity" evidence="13">
    <location>
        <begin position="305"/>
        <end position="319"/>
    </location>
</feature>
<feature type="region of interest" description="DNA-binding domain" evidence="12">
    <location>
        <begin position="347"/>
        <end position="429"/>
    </location>
</feature>
<keyword evidence="7 12" id="KW-0235">DNA replication</keyword>
<comment type="similarity">
    <text evidence="12">Belongs to the papillomaviridae E2 protein family.</text>
</comment>
<feature type="compositionally biased region" description="Basic and acidic residues" evidence="13">
    <location>
        <begin position="212"/>
        <end position="224"/>
    </location>
</feature>
<sequence length="429" mass="46243">MAKLLGHLDAVTEKQMTLLEKGSTNLECHLEYWGLCRREAALCYAARQSGLQRVGPFGLPSLASSAAKAKEAIEMELHLTGLLNSAYSKEPWTLAECSQELFRTCPRDTFKKGGFLAEVIFDGKKENAMWYPGWSKVYFQLPDGTWERGEGGCDGSGLFYLEGQTKNYYTVFADDAARYSSTGTWQVTCRNETFSSPIVSSSSGGDSEEGGSGDRPDGQCRDPSTRWVGSISGNPRGLFEEESPDGGRRVAAAVWVPPKQQGQSAPPVHDGGDGGGGTPCSDPEPGVGGEGVLGDSSAPSTVQGTDAPDSSSTQTTPQTNPVASPARVKRVDVLDGRGNPIIPGAGGDVFLVVQGTATQLKSWRWRVHQHHRSLCSGISSTFWWTEGKRNGCSHKSARVLVTFKQPRQRTEFLRKVSMPRGMSAHACVL</sequence>
<dbReference type="SUPFAM" id="SSF51332">
    <property type="entry name" value="E2 regulatory, transactivation domain"/>
    <property type="match status" value="1"/>
</dbReference>
<evidence type="ECO:0000256" key="2">
    <source>
        <dbReference type="ARBA" id="ARBA00007794"/>
    </source>
</evidence>
<dbReference type="GO" id="GO:0006351">
    <property type="term" value="P:DNA-templated transcription"/>
    <property type="evidence" value="ECO:0007669"/>
    <property type="project" value="UniProtKB-UniRule"/>
</dbReference>
<comment type="PTM">
    <text evidence="12">Phosphorylated.</text>
</comment>
<keyword evidence="8 12" id="KW-0805">Transcription regulation</keyword>
<evidence type="ECO:0000256" key="3">
    <source>
        <dbReference type="ARBA" id="ARBA00022491"/>
    </source>
</evidence>
<dbReference type="Proteomes" id="UP000127392">
    <property type="component" value="Segment"/>
</dbReference>
<evidence type="ECO:0000259" key="14">
    <source>
        <dbReference type="Pfam" id="PF00508"/>
    </source>
</evidence>
<feature type="domain" description="Papillomavirus E2 N-terminal" evidence="14">
    <location>
        <begin position="1"/>
        <end position="198"/>
    </location>
</feature>
<comment type="subcellular location">
    <subcellularLocation>
        <location evidence="1 12">Host nucleus</location>
    </subcellularLocation>
</comment>
<keyword evidence="6 12" id="KW-1048">Host nucleus</keyword>
<dbReference type="GO" id="GO:0000166">
    <property type="term" value="F:nucleotide binding"/>
    <property type="evidence" value="ECO:0007669"/>
    <property type="project" value="UniProtKB-UniRule"/>
</dbReference>
<name>K9M8S8_9PAPI</name>
<dbReference type="InterPro" id="IPR042504">
    <property type="entry name" value="Regulatory_protein_E2_N_2"/>
</dbReference>
<gene>
    <name evidence="12" type="primary">E2</name>
</gene>
<protein>
    <recommendedName>
        <fullName evidence="12">Regulatory protein E2</fullName>
    </recommendedName>
</protein>
<dbReference type="HAMAP" id="MF_04001">
    <property type="entry name" value="PPV_E2"/>
    <property type="match status" value="1"/>
</dbReference>
<evidence type="ECO:0000256" key="4">
    <source>
        <dbReference type="ARBA" id="ARBA00022518"/>
    </source>
</evidence>
<evidence type="ECO:0000256" key="11">
    <source>
        <dbReference type="ARBA" id="ARBA00023163"/>
    </source>
</evidence>
<dbReference type="InterPro" id="IPR042503">
    <property type="entry name" value="Regulatory_protein_E2_N_1"/>
</dbReference>
<dbReference type="EMBL" id="JQ031033">
    <property type="protein sequence ID" value="AFS89112.1"/>
    <property type="molecule type" value="Genomic_DNA"/>
</dbReference>
<dbReference type="GO" id="GO:0003677">
    <property type="term" value="F:DNA binding"/>
    <property type="evidence" value="ECO:0007669"/>
    <property type="project" value="UniProtKB-UniRule"/>
</dbReference>
<dbReference type="GO" id="GO:0039693">
    <property type="term" value="P:viral DNA genome replication"/>
    <property type="evidence" value="ECO:0007669"/>
    <property type="project" value="UniProtKB-UniRule"/>
</dbReference>
<dbReference type="InterPro" id="IPR001866">
    <property type="entry name" value="PPV_E2_N"/>
</dbReference>
<dbReference type="GO" id="GO:0042025">
    <property type="term" value="C:host cell nucleus"/>
    <property type="evidence" value="ECO:0007669"/>
    <property type="project" value="UniProtKB-SubCell"/>
</dbReference>
<evidence type="ECO:0000256" key="8">
    <source>
        <dbReference type="ARBA" id="ARBA00023015"/>
    </source>
</evidence>
<keyword evidence="10 12" id="KW-0010">Activator</keyword>
<reference evidence="16 17" key="1">
    <citation type="journal article" date="2013" name="J. Gen. Virol.">
        <title>Four novel papillomavirus sequences support a broad diversity among equine papillomaviruses.</title>
        <authorList>
            <person name="Lange C."/>
            <person name="Vetsch E."/>
            <person name="Ackermann M."/>
            <person name="Favrot C."/>
            <person name="Tobler K."/>
        </authorList>
    </citation>
    <scope>NUCLEOTIDE SEQUENCE [LARGE SCALE GENOMIC DNA]</scope>
</reference>
<keyword evidence="11 12" id="KW-0804">Transcription</keyword>
<comment type="caution">
    <text evidence="12">Lacks conserved residue(s) required for the propagation of feature annotation.</text>
</comment>
<accession>K9M8S8</accession>
<feature type="domain" description="Papillomavirus E2 C-terminal" evidence="15">
    <location>
        <begin position="351"/>
        <end position="427"/>
    </location>
</feature>
<evidence type="ECO:0000313" key="16">
    <source>
        <dbReference type="EMBL" id="AFS89112.1"/>
    </source>
</evidence>